<dbReference type="GO" id="GO:0005223">
    <property type="term" value="F:intracellularly cGMP-activated cation channel activity"/>
    <property type="evidence" value="ECO:0007669"/>
    <property type="project" value="TreeGrafter"/>
</dbReference>
<dbReference type="FunFam" id="2.60.120.10:FF:000501">
    <property type="entry name" value="Cyclic nucleotide-gated potassium channel"/>
    <property type="match status" value="1"/>
</dbReference>
<dbReference type="SUPFAM" id="SSF51206">
    <property type="entry name" value="cAMP-binding domain-like"/>
    <property type="match status" value="1"/>
</dbReference>
<feature type="non-terminal residue" evidence="13">
    <location>
        <position position="1"/>
    </location>
</feature>
<dbReference type="Pfam" id="PF00520">
    <property type="entry name" value="Ion_trans"/>
    <property type="match status" value="1"/>
</dbReference>
<dbReference type="PANTHER" id="PTHR45638">
    <property type="entry name" value="CYCLIC NUCLEOTIDE-GATED CATION CHANNEL SUBUNIT A"/>
    <property type="match status" value="1"/>
</dbReference>
<comment type="subcellular location">
    <subcellularLocation>
        <location evidence="1">Membrane</location>
        <topology evidence="1">Multi-pass membrane protein</topology>
    </subcellularLocation>
</comment>
<dbReference type="PROSITE" id="PS50042">
    <property type="entry name" value="CNMP_BINDING_3"/>
    <property type="match status" value="1"/>
</dbReference>
<organism evidence="12 13">
    <name type="scientific">Alligator sinensis</name>
    <name type="common">Chinese alligator</name>
    <dbReference type="NCBI Taxonomy" id="38654"/>
    <lineage>
        <taxon>Eukaryota</taxon>
        <taxon>Metazoa</taxon>
        <taxon>Chordata</taxon>
        <taxon>Craniata</taxon>
        <taxon>Vertebrata</taxon>
        <taxon>Euteleostomi</taxon>
        <taxon>Archelosauria</taxon>
        <taxon>Archosauria</taxon>
        <taxon>Crocodylia</taxon>
        <taxon>Alligatoridae</taxon>
        <taxon>Alligatorinae</taxon>
        <taxon>Alligator</taxon>
    </lineage>
</organism>
<evidence type="ECO:0000256" key="8">
    <source>
        <dbReference type="ARBA" id="ARBA00023303"/>
    </source>
</evidence>
<dbReference type="CTD" id="1262"/>
<dbReference type="GO" id="GO:0030553">
    <property type="term" value="F:cGMP binding"/>
    <property type="evidence" value="ECO:0007669"/>
    <property type="project" value="TreeGrafter"/>
</dbReference>
<keyword evidence="3 10" id="KW-0812">Transmembrane</keyword>
<reference evidence="13" key="1">
    <citation type="submission" date="2025-08" db="UniProtKB">
        <authorList>
            <consortium name="RefSeq"/>
        </authorList>
    </citation>
    <scope>IDENTIFICATION</scope>
</reference>
<evidence type="ECO:0000313" key="13">
    <source>
        <dbReference type="RefSeq" id="XP_014382075.2"/>
    </source>
</evidence>
<evidence type="ECO:0000256" key="4">
    <source>
        <dbReference type="ARBA" id="ARBA00022989"/>
    </source>
</evidence>
<dbReference type="Gene3D" id="1.10.287.630">
    <property type="entry name" value="Helix hairpin bin"/>
    <property type="match status" value="1"/>
</dbReference>
<dbReference type="InterPro" id="IPR000595">
    <property type="entry name" value="cNMP-bd_dom"/>
</dbReference>
<keyword evidence="6 10" id="KW-0472">Membrane</keyword>
<feature type="domain" description="Cyclic nucleotide-binding" evidence="11">
    <location>
        <begin position="345"/>
        <end position="423"/>
    </location>
</feature>
<dbReference type="InterPro" id="IPR005821">
    <property type="entry name" value="Ion_trans_dom"/>
</dbReference>
<evidence type="ECO:0000256" key="2">
    <source>
        <dbReference type="ARBA" id="ARBA00022448"/>
    </source>
</evidence>
<name>A0A1U8DXV6_ALLSI</name>
<dbReference type="GeneID" id="102380377"/>
<dbReference type="GO" id="GO:0044877">
    <property type="term" value="F:protein-containing complex binding"/>
    <property type="evidence" value="ECO:0007669"/>
    <property type="project" value="TreeGrafter"/>
</dbReference>
<protein>
    <submittedName>
        <fullName evidence="13">Cyclic nucleotide-gated cation channel alpha-4</fullName>
    </submittedName>
</protein>
<keyword evidence="4 10" id="KW-1133">Transmembrane helix</keyword>
<dbReference type="STRING" id="38654.A0A1U8DXV6"/>
<dbReference type="SUPFAM" id="SSF81324">
    <property type="entry name" value="Voltage-gated potassium channels"/>
    <property type="match status" value="1"/>
</dbReference>
<dbReference type="InParanoid" id="A0A1U8DXV6"/>
<dbReference type="InterPro" id="IPR018490">
    <property type="entry name" value="cNMP-bd_dom_sf"/>
</dbReference>
<dbReference type="InterPro" id="IPR018488">
    <property type="entry name" value="cNMP-bd_CS"/>
</dbReference>
<evidence type="ECO:0000256" key="1">
    <source>
        <dbReference type="ARBA" id="ARBA00004141"/>
    </source>
</evidence>
<dbReference type="Gene3D" id="2.60.120.10">
    <property type="entry name" value="Jelly Rolls"/>
    <property type="match status" value="1"/>
</dbReference>
<dbReference type="SMART" id="SM00100">
    <property type="entry name" value="cNMP"/>
    <property type="match status" value="1"/>
</dbReference>
<dbReference type="Proteomes" id="UP000189705">
    <property type="component" value="Unplaced"/>
</dbReference>
<evidence type="ECO:0000256" key="6">
    <source>
        <dbReference type="ARBA" id="ARBA00023136"/>
    </source>
</evidence>
<feature type="coiled-coil region" evidence="9">
    <location>
        <begin position="416"/>
        <end position="443"/>
    </location>
</feature>
<accession>A0A1U8DXV6</accession>
<evidence type="ECO:0000313" key="12">
    <source>
        <dbReference type="Proteomes" id="UP000189705"/>
    </source>
</evidence>
<feature type="transmembrane region" description="Helical" evidence="10">
    <location>
        <begin position="169"/>
        <end position="187"/>
    </location>
</feature>
<keyword evidence="2" id="KW-0813">Transport</keyword>
<feature type="transmembrane region" description="Helical" evidence="10">
    <location>
        <begin position="242"/>
        <end position="266"/>
    </location>
</feature>
<keyword evidence="7" id="KW-1071">Ligand-gated ion channel</keyword>
<dbReference type="KEGG" id="asn:102380377"/>
<evidence type="ECO:0000256" key="10">
    <source>
        <dbReference type="SAM" id="Phobius"/>
    </source>
</evidence>
<dbReference type="GO" id="GO:0017071">
    <property type="term" value="C:intracellular cyclic nucleotide activated cation channel complex"/>
    <property type="evidence" value="ECO:0007669"/>
    <property type="project" value="TreeGrafter"/>
</dbReference>
<dbReference type="RefSeq" id="XP_014382075.2">
    <property type="nucleotide sequence ID" value="XM_014526589.2"/>
</dbReference>
<dbReference type="CDD" id="cd00038">
    <property type="entry name" value="CAP_ED"/>
    <property type="match status" value="1"/>
</dbReference>
<keyword evidence="8" id="KW-0407">Ion channel</keyword>
<keyword evidence="9" id="KW-0175">Coiled coil</keyword>
<gene>
    <name evidence="13" type="primary">CNGA4</name>
</gene>
<dbReference type="InterPro" id="IPR050866">
    <property type="entry name" value="CNG_cation_channel"/>
</dbReference>
<evidence type="ECO:0000259" key="11">
    <source>
        <dbReference type="PROSITE" id="PS50042"/>
    </source>
</evidence>
<keyword evidence="5" id="KW-0406">Ion transport</keyword>
<evidence type="ECO:0000256" key="9">
    <source>
        <dbReference type="SAM" id="Coils"/>
    </source>
</evidence>
<dbReference type="PANTHER" id="PTHR45638:SF2">
    <property type="entry name" value="CYCLIC NUCLEOTIDE-GATED CATION CHANNEL ALPHA-4"/>
    <property type="match status" value="1"/>
</dbReference>
<evidence type="ECO:0000256" key="3">
    <source>
        <dbReference type="ARBA" id="ARBA00022692"/>
    </source>
</evidence>
<dbReference type="InterPro" id="IPR014710">
    <property type="entry name" value="RmlC-like_jellyroll"/>
</dbReference>
<evidence type="ECO:0000256" key="5">
    <source>
        <dbReference type="ARBA" id="ARBA00023065"/>
    </source>
</evidence>
<dbReference type="PROSITE" id="PS00888">
    <property type="entry name" value="CNMP_BINDING_1"/>
    <property type="match status" value="1"/>
</dbReference>
<sequence>RESTSAPPGAVHAWILDPAGEAYYWWLNLMVVPIMYNWIILVCRACFVELQEHYLVLWLVLDYACDLLYLLDVTARFHTGFREDGILVRARGRIAQRYARSRQALWDAASVLPTDLLYVRLGLGAPAVRRYARSRQALWDAASVLPTDLLYDRTETRTGHPHTFRIAKLMLYVFVTIHWNACAYFTLSEFLGRGSDTWVCPDAAQPGFDRLRRQYLYSFYFSTLVLTTVGDTPEPQRPVEMLFMAAGFLLGIMGFATIMGSIGSVISTMRSADAAFYPNYDLVKHYLRLHRVGRRLERRVGRWHQHLRLEKKLTHEGRILQHLPERLRAEVAVSVHLATLRKVQLFQSCERSLLEELVLRLQPQVYSPGEYVCRKGDIGREMYFIREGRLAVVADDGITQYAVLGEGLYFGEISLINIKEARTQALETALDALQTKVARLLAELESSAFKIALRLERLEWQNRDRPTPPGAHNLPDP</sequence>
<dbReference type="Pfam" id="PF00027">
    <property type="entry name" value="cNMP_binding"/>
    <property type="match status" value="1"/>
</dbReference>
<dbReference type="GO" id="GO:0005222">
    <property type="term" value="F:intracellularly cAMP-activated cation channel activity"/>
    <property type="evidence" value="ECO:0007669"/>
    <property type="project" value="TreeGrafter"/>
</dbReference>
<proteinExistence type="predicted"/>
<feature type="transmembrane region" description="Helical" evidence="10">
    <location>
        <begin position="23"/>
        <end position="47"/>
    </location>
</feature>
<dbReference type="AlphaFoldDB" id="A0A1U8DXV6"/>
<dbReference type="eggNOG" id="KOG0500">
    <property type="taxonomic scope" value="Eukaryota"/>
</dbReference>
<dbReference type="Gene3D" id="1.10.287.70">
    <property type="match status" value="1"/>
</dbReference>
<evidence type="ECO:0000256" key="7">
    <source>
        <dbReference type="ARBA" id="ARBA00023286"/>
    </source>
</evidence>
<dbReference type="GO" id="GO:0005886">
    <property type="term" value="C:plasma membrane"/>
    <property type="evidence" value="ECO:0007669"/>
    <property type="project" value="TreeGrafter"/>
</dbReference>
<keyword evidence="12" id="KW-1185">Reference proteome</keyword>